<dbReference type="GO" id="GO:0030288">
    <property type="term" value="C:outer membrane-bounded periplasmic space"/>
    <property type="evidence" value="ECO:0007669"/>
    <property type="project" value="TreeGrafter"/>
</dbReference>
<evidence type="ECO:0000256" key="1">
    <source>
        <dbReference type="ARBA" id="ARBA00022729"/>
    </source>
</evidence>
<dbReference type="PANTHER" id="PTHR30006">
    <property type="entry name" value="THIAMINE-BINDING PERIPLASMIC PROTEIN-RELATED"/>
    <property type="match status" value="1"/>
</dbReference>
<dbReference type="PROSITE" id="PS51318">
    <property type="entry name" value="TAT"/>
    <property type="match status" value="1"/>
</dbReference>
<reference evidence="2 3" key="1">
    <citation type="journal article" date="2014" name="Int. J. Syst. Evol. Microbiol.">
        <title>Complete genome sequence of Corynebacterium casei LMG S-19264T (=DSM 44701T), isolated from a smear-ripened cheese.</title>
        <authorList>
            <consortium name="US DOE Joint Genome Institute (JGI-PGF)"/>
            <person name="Walter F."/>
            <person name="Albersmeier A."/>
            <person name="Kalinowski J."/>
            <person name="Ruckert C."/>
        </authorList>
    </citation>
    <scope>NUCLEOTIDE SEQUENCE [LARGE SCALE GENOMIC DNA]</scope>
    <source>
        <strain evidence="2 3">CGMCC 1.16330</strain>
    </source>
</reference>
<dbReference type="GO" id="GO:0030976">
    <property type="term" value="F:thiamine pyrophosphate binding"/>
    <property type="evidence" value="ECO:0007669"/>
    <property type="project" value="TreeGrafter"/>
</dbReference>
<comment type="caution">
    <text evidence="2">The sequence shown here is derived from an EMBL/GenBank/DDBJ whole genome shotgun (WGS) entry which is preliminary data.</text>
</comment>
<dbReference type="InterPro" id="IPR006311">
    <property type="entry name" value="TAT_signal"/>
</dbReference>
<dbReference type="Gene3D" id="3.40.190.10">
    <property type="entry name" value="Periplasmic binding protein-like II"/>
    <property type="match status" value="2"/>
</dbReference>
<protein>
    <submittedName>
        <fullName evidence="2">Spermidine/putrescine ABC transporter substrate-binding protein</fullName>
    </submittedName>
</protein>
<organism evidence="2 3">
    <name type="scientific">Caldovatus sediminis</name>
    <dbReference type="NCBI Taxonomy" id="2041189"/>
    <lineage>
        <taxon>Bacteria</taxon>
        <taxon>Pseudomonadati</taxon>
        <taxon>Pseudomonadota</taxon>
        <taxon>Alphaproteobacteria</taxon>
        <taxon>Acetobacterales</taxon>
        <taxon>Roseomonadaceae</taxon>
        <taxon>Caldovatus</taxon>
    </lineage>
</organism>
<dbReference type="Proteomes" id="UP000597507">
    <property type="component" value="Unassembled WGS sequence"/>
</dbReference>
<dbReference type="GO" id="GO:0030975">
    <property type="term" value="F:thiamine binding"/>
    <property type="evidence" value="ECO:0007669"/>
    <property type="project" value="TreeGrafter"/>
</dbReference>
<accession>A0A8J2Z881</accession>
<evidence type="ECO:0000313" key="3">
    <source>
        <dbReference type="Proteomes" id="UP000597507"/>
    </source>
</evidence>
<dbReference type="PANTHER" id="PTHR30006:SF2">
    <property type="entry name" value="ABC TRANSPORTER SUBSTRATE-BINDING PROTEIN"/>
    <property type="match status" value="1"/>
</dbReference>
<dbReference type="GO" id="GO:0015888">
    <property type="term" value="P:thiamine transport"/>
    <property type="evidence" value="ECO:0007669"/>
    <property type="project" value="TreeGrafter"/>
</dbReference>
<proteinExistence type="predicted"/>
<evidence type="ECO:0000313" key="2">
    <source>
        <dbReference type="EMBL" id="GGG19225.1"/>
    </source>
</evidence>
<sequence length="371" mass="41088">MGDRIRPGTAGEGSGTIGRRGVLGLAAGGAAAPLAAPAIVAQTPETLTVNAYGGEFQDVFIPTVVRPFERKFGVRVIYDDAGTASEDYARIRASRGAPGFDVAAELTPPEIILGARENLLERITEREVPNLRHVWAKSREIIPDRGIVHSYQYTALIWNRDRIARPESWADYWSPGARYGEMIRGHVINFNPGNLLAVYALIMAAKLGGGGVDNMEPAWAMLRAQKPWVGVVVTTSAQAAPYFENGQVWIAPYWSARSMYYRDTGHPIDLTIPREGTIGLGNCAAVPVGARNKRLAFEFLNFRLDPEVQRAFSLAYKSSPGRPDITDWPAEFASAQITTEERMRQIEFPDSEVIGRRRREWTLKWQEIMGT</sequence>
<dbReference type="Pfam" id="PF13416">
    <property type="entry name" value="SBP_bac_8"/>
    <property type="match status" value="1"/>
</dbReference>
<dbReference type="AlphaFoldDB" id="A0A8J2Z881"/>
<keyword evidence="1" id="KW-0732">Signal</keyword>
<gene>
    <name evidence="2" type="ORF">GCM10010964_04350</name>
</gene>
<dbReference type="EMBL" id="BMKS01000001">
    <property type="protein sequence ID" value="GGG19225.1"/>
    <property type="molecule type" value="Genomic_DNA"/>
</dbReference>
<dbReference type="SUPFAM" id="SSF53850">
    <property type="entry name" value="Periplasmic binding protein-like II"/>
    <property type="match status" value="1"/>
</dbReference>
<keyword evidence="3" id="KW-1185">Reference proteome</keyword>
<dbReference type="RefSeq" id="WP_188897949.1">
    <property type="nucleotide sequence ID" value="NZ_BMKS01000001.1"/>
</dbReference>
<dbReference type="InterPro" id="IPR006059">
    <property type="entry name" value="SBP"/>
</dbReference>
<name>A0A8J2Z881_9PROT</name>